<reference evidence="3" key="1">
    <citation type="journal article" date="2019" name="Int. J. Syst. Evol. Microbiol.">
        <title>The Global Catalogue of Microorganisms (GCM) 10K type strain sequencing project: providing services to taxonomists for standard genome sequencing and annotation.</title>
        <authorList>
            <consortium name="The Broad Institute Genomics Platform"/>
            <consortium name="The Broad Institute Genome Sequencing Center for Infectious Disease"/>
            <person name="Wu L."/>
            <person name="Ma J."/>
        </authorList>
    </citation>
    <scope>NUCLEOTIDE SEQUENCE [LARGE SCALE GENOMIC DNA]</scope>
    <source>
        <strain evidence="3">JCM 18298</strain>
    </source>
</reference>
<keyword evidence="1" id="KW-1133">Transmembrane helix</keyword>
<dbReference type="EMBL" id="BAABJM010000004">
    <property type="protein sequence ID" value="GAA5060091.1"/>
    <property type="molecule type" value="Genomic_DNA"/>
</dbReference>
<comment type="caution">
    <text evidence="2">The sequence shown here is derived from an EMBL/GenBank/DDBJ whole genome shotgun (WGS) entry which is preliminary data.</text>
</comment>
<name>A0ABP9KJS9_9NOCA</name>
<keyword evidence="1" id="KW-0812">Transmembrane</keyword>
<evidence type="ECO:0000256" key="1">
    <source>
        <dbReference type="SAM" id="Phobius"/>
    </source>
</evidence>
<sequence>MPDHQPTRITGFEPGTAALALLAWLAFAIGVAVLSHSIVITCVASALLFIGLVLVLHILRKT</sequence>
<keyword evidence="1" id="KW-0472">Membrane</keyword>
<dbReference type="Proteomes" id="UP001500603">
    <property type="component" value="Unassembled WGS sequence"/>
</dbReference>
<protein>
    <submittedName>
        <fullName evidence="2">Uncharacterized protein</fullName>
    </submittedName>
</protein>
<accession>A0ABP9KJS9</accession>
<feature type="transmembrane region" description="Helical" evidence="1">
    <location>
        <begin position="38"/>
        <end position="59"/>
    </location>
</feature>
<evidence type="ECO:0000313" key="2">
    <source>
        <dbReference type="EMBL" id="GAA5060091.1"/>
    </source>
</evidence>
<dbReference type="RefSeq" id="WP_345497190.1">
    <property type="nucleotide sequence ID" value="NZ_BAABJM010000004.1"/>
</dbReference>
<evidence type="ECO:0000313" key="3">
    <source>
        <dbReference type="Proteomes" id="UP001500603"/>
    </source>
</evidence>
<proteinExistence type="predicted"/>
<feature type="transmembrane region" description="Helical" evidence="1">
    <location>
        <begin position="12"/>
        <end position="32"/>
    </location>
</feature>
<gene>
    <name evidence="2" type="ORF">GCM10023318_41150</name>
</gene>
<organism evidence="2 3">
    <name type="scientific">Nocardia callitridis</name>
    <dbReference type="NCBI Taxonomy" id="648753"/>
    <lineage>
        <taxon>Bacteria</taxon>
        <taxon>Bacillati</taxon>
        <taxon>Actinomycetota</taxon>
        <taxon>Actinomycetes</taxon>
        <taxon>Mycobacteriales</taxon>
        <taxon>Nocardiaceae</taxon>
        <taxon>Nocardia</taxon>
    </lineage>
</organism>
<keyword evidence="3" id="KW-1185">Reference proteome</keyword>